<evidence type="ECO:0000256" key="1">
    <source>
        <dbReference type="ARBA" id="ARBA00023015"/>
    </source>
</evidence>
<keyword evidence="7" id="KW-1185">Reference proteome</keyword>
<dbReference type="SUPFAM" id="SSF48498">
    <property type="entry name" value="Tetracyclin repressor-like, C-terminal domain"/>
    <property type="match status" value="1"/>
</dbReference>
<dbReference type="InterPro" id="IPR049445">
    <property type="entry name" value="TetR_SbtR-like_C"/>
</dbReference>
<dbReference type="PROSITE" id="PS50977">
    <property type="entry name" value="HTH_TETR_2"/>
    <property type="match status" value="1"/>
</dbReference>
<dbReference type="Gene3D" id="1.10.357.10">
    <property type="entry name" value="Tetracycline Repressor, domain 2"/>
    <property type="match status" value="1"/>
</dbReference>
<dbReference type="InterPro" id="IPR036271">
    <property type="entry name" value="Tet_transcr_reg_TetR-rel_C_sf"/>
</dbReference>
<dbReference type="InterPro" id="IPR050109">
    <property type="entry name" value="HTH-type_TetR-like_transc_reg"/>
</dbReference>
<dbReference type="SUPFAM" id="SSF46689">
    <property type="entry name" value="Homeodomain-like"/>
    <property type="match status" value="1"/>
</dbReference>
<reference evidence="7" key="1">
    <citation type="journal article" date="2019" name="Int. J. Syst. Evol. Microbiol.">
        <title>The Global Catalogue of Microorganisms (GCM) 10K type strain sequencing project: providing services to taxonomists for standard genome sequencing and annotation.</title>
        <authorList>
            <consortium name="The Broad Institute Genomics Platform"/>
            <consortium name="The Broad Institute Genome Sequencing Center for Infectious Disease"/>
            <person name="Wu L."/>
            <person name="Ma J."/>
        </authorList>
    </citation>
    <scope>NUCLEOTIDE SEQUENCE [LARGE SCALE GENOMIC DNA]</scope>
    <source>
        <strain evidence="7">JCM 3325</strain>
    </source>
</reference>
<comment type="caution">
    <text evidence="6">The sequence shown here is derived from an EMBL/GenBank/DDBJ whole genome shotgun (WGS) entry which is preliminary data.</text>
</comment>
<evidence type="ECO:0000259" key="5">
    <source>
        <dbReference type="PROSITE" id="PS50977"/>
    </source>
</evidence>
<feature type="DNA-binding region" description="H-T-H motif" evidence="4">
    <location>
        <begin position="45"/>
        <end position="64"/>
    </location>
</feature>
<dbReference type="RefSeq" id="WP_344598488.1">
    <property type="nucleotide sequence ID" value="NZ_BAAARW010000048.1"/>
</dbReference>
<dbReference type="Pfam" id="PF21597">
    <property type="entry name" value="TetR_C_43"/>
    <property type="match status" value="1"/>
</dbReference>
<evidence type="ECO:0000256" key="3">
    <source>
        <dbReference type="ARBA" id="ARBA00023163"/>
    </source>
</evidence>
<sequence>MPSPKRATTRSALDGRSLRADAQRNRRRILEAAETVFAAKGRDASTEEIAQKAGVGIGTVFRHFPTKEALLQAIIGKVATGLAEDIERLLQGDPATAFFTFFTRMVEQSTEKKTVVDLLAEAGIDITVAKPVHALRQGIEDLLANAQRAGTIRADVRAPEVMALLIGVCQASLHTSWEPDLQDRTLAVVFDGLRPR</sequence>
<dbReference type="Pfam" id="PF00440">
    <property type="entry name" value="TetR_N"/>
    <property type="match status" value="1"/>
</dbReference>
<protein>
    <submittedName>
        <fullName evidence="6">TetR/AcrR family transcriptional regulator</fullName>
    </submittedName>
</protein>
<dbReference type="InterPro" id="IPR009057">
    <property type="entry name" value="Homeodomain-like_sf"/>
</dbReference>
<accession>A0ABP5XRA4</accession>
<dbReference type="PANTHER" id="PTHR30055">
    <property type="entry name" value="HTH-TYPE TRANSCRIPTIONAL REGULATOR RUTR"/>
    <property type="match status" value="1"/>
</dbReference>
<keyword evidence="3" id="KW-0804">Transcription</keyword>
<organism evidence="6 7">
    <name type="scientific">Actinomadura vinacea</name>
    <dbReference type="NCBI Taxonomy" id="115336"/>
    <lineage>
        <taxon>Bacteria</taxon>
        <taxon>Bacillati</taxon>
        <taxon>Actinomycetota</taxon>
        <taxon>Actinomycetes</taxon>
        <taxon>Streptosporangiales</taxon>
        <taxon>Thermomonosporaceae</taxon>
        <taxon>Actinomadura</taxon>
    </lineage>
</organism>
<evidence type="ECO:0000256" key="2">
    <source>
        <dbReference type="ARBA" id="ARBA00023125"/>
    </source>
</evidence>
<dbReference type="PRINTS" id="PR00455">
    <property type="entry name" value="HTHTETR"/>
</dbReference>
<dbReference type="EMBL" id="BAAARW010000048">
    <property type="protein sequence ID" value="GAA2458879.1"/>
    <property type="molecule type" value="Genomic_DNA"/>
</dbReference>
<keyword evidence="2 4" id="KW-0238">DNA-binding</keyword>
<dbReference type="PANTHER" id="PTHR30055:SF234">
    <property type="entry name" value="HTH-TYPE TRANSCRIPTIONAL REGULATOR BETI"/>
    <property type="match status" value="1"/>
</dbReference>
<evidence type="ECO:0000313" key="6">
    <source>
        <dbReference type="EMBL" id="GAA2458879.1"/>
    </source>
</evidence>
<proteinExistence type="predicted"/>
<evidence type="ECO:0000256" key="4">
    <source>
        <dbReference type="PROSITE-ProRule" id="PRU00335"/>
    </source>
</evidence>
<dbReference type="Proteomes" id="UP001501231">
    <property type="component" value="Unassembled WGS sequence"/>
</dbReference>
<dbReference type="InterPro" id="IPR001647">
    <property type="entry name" value="HTH_TetR"/>
</dbReference>
<gene>
    <name evidence="6" type="ORF">GCM10010191_93750</name>
</gene>
<name>A0ABP5XRA4_9ACTN</name>
<evidence type="ECO:0000313" key="7">
    <source>
        <dbReference type="Proteomes" id="UP001501231"/>
    </source>
</evidence>
<keyword evidence="1" id="KW-0805">Transcription regulation</keyword>
<feature type="domain" description="HTH tetR-type" evidence="5">
    <location>
        <begin position="23"/>
        <end position="82"/>
    </location>
</feature>